<evidence type="ECO:0000313" key="3">
    <source>
        <dbReference type="Proteomes" id="UP000249799"/>
    </source>
</evidence>
<dbReference type="AlphaFoldDB" id="A0A2Z4FNA4"/>
<proteinExistence type="predicted"/>
<dbReference type="EMBL" id="CP030032">
    <property type="protein sequence ID" value="AWV90168.1"/>
    <property type="molecule type" value="Genomic_DNA"/>
</dbReference>
<dbReference type="PANTHER" id="PTHR30029:SF2">
    <property type="entry name" value="STAGE V SPORULATION PROTEIN R"/>
    <property type="match status" value="1"/>
</dbReference>
<dbReference type="GO" id="GO:0004519">
    <property type="term" value="F:endonuclease activity"/>
    <property type="evidence" value="ECO:0007669"/>
    <property type="project" value="InterPro"/>
</dbReference>
<sequence length="904" mass="104097">MRTIRTLPLHLREIIEHIRDVAENEYGLDFFETVFEMVDYKQINELAAYGGFPTRYPHWRFGMEYEQLSKSAEYGLSKIYEMVINNDPSYAYLLEGNNLVDQKTVIAHVYGHVDFFKNNYYFSKTDRKMVDKMANHGARVRRHLDRRGIEKVEDFIDTCLSLDNLIDYYSPFIERESPEEPEESDDLRAREVPKFKAKDYMDEYINPSSYIEQQKRKMEEEDARRKNFPREPQRDVMKFLLENAPLEGWEADILSIIREEAYYFAPQGQTKIMNEGWACVAADTRVFTSDGLVTMEELVTGRLKVVSDGDQPQDVYDYNIIPNHETITLRTRRGLRLTGSNNHRILKADGETWTRLDEIQQGDEILVSGGAGLWPEKQVELEWSAPARCSLQDVAESADVSLSTVLRYRGSANIRRSSAVEAALELYDSPENQALPQSVNKRRAVCIPATVTCELGCFLGGLVGAGHISRVKRNLGFTSGDHGHALRFAEMGRELFGIPAVIKKDEGRWRVLFHAENLSEWLTDALGLTDGASASEKRIPEVILRSPKAVVSAFLRGLFDADGYAGKQGVILSTSSEVMSEQVQLLLLNFGILSRRREQVDGCWHIHITGKSAGVFADAIGFDLKRKSAALASYICEHKWFKAESWCDEVVSVEAGHEDVYDISVRETHRYAAGGFVNHNSYWHSKILTERVLKDSEIIDFADINSKVMYSAPGQFNPYKLGVALYRDIEDRWNRGKFGKEWREVDDLERKVNWDRELGMGRDKIFEVRKIYNDVTFIDEFLTEEFARENKMFTFGYNRKSGNWEIESREFREVKEKLLTQLTNFGQPFIYVKDGNFKNRGELLLHHKFDGTPLRFDYAQGVLEALHRVWKRPVNIETISEDRGTLLSYDGTEHRDSPFDYEPI</sequence>
<dbReference type="NCBIfam" id="TIGR01443">
    <property type="entry name" value="intein_Cterm"/>
    <property type="match status" value="1"/>
</dbReference>
<dbReference type="PROSITE" id="PS50819">
    <property type="entry name" value="INTEIN_ENDONUCLEASE"/>
    <property type="match status" value="1"/>
</dbReference>
<keyword evidence="3" id="KW-1185">Reference proteome</keyword>
<dbReference type="InterPro" id="IPR006142">
    <property type="entry name" value="INTEIN"/>
</dbReference>
<dbReference type="InterPro" id="IPR056174">
    <property type="entry name" value="SpoVR_N"/>
</dbReference>
<dbReference type="SUPFAM" id="SSF55608">
    <property type="entry name" value="Homing endonucleases"/>
    <property type="match status" value="1"/>
</dbReference>
<dbReference type="InterPro" id="IPR036844">
    <property type="entry name" value="Hint_dom_sf"/>
</dbReference>
<dbReference type="InterPro" id="IPR006141">
    <property type="entry name" value="Intein_N"/>
</dbReference>
<dbReference type="Pfam" id="PF24755">
    <property type="entry name" value="SpoVR_C"/>
    <property type="match status" value="1"/>
</dbReference>
<dbReference type="RefSeq" id="WP_111335400.1">
    <property type="nucleotide sequence ID" value="NZ_CP030032.1"/>
</dbReference>
<evidence type="ECO:0000259" key="1">
    <source>
        <dbReference type="PROSITE" id="PS50819"/>
    </source>
</evidence>
<dbReference type="InterPro" id="IPR007390">
    <property type="entry name" value="Spore_V_R"/>
</dbReference>
<dbReference type="SMART" id="SM00306">
    <property type="entry name" value="HintN"/>
    <property type="match status" value="1"/>
</dbReference>
<dbReference type="PROSITE" id="PS50817">
    <property type="entry name" value="INTEIN_N_TER"/>
    <property type="match status" value="1"/>
</dbReference>
<dbReference type="KEGG" id="bsed:DN745_12830"/>
<dbReference type="InterPro" id="IPR003587">
    <property type="entry name" value="Hint_dom_N"/>
</dbReference>
<dbReference type="Pfam" id="PF14528">
    <property type="entry name" value="LAGLIDADG_3"/>
    <property type="match status" value="1"/>
</dbReference>
<dbReference type="PRINTS" id="PR00379">
    <property type="entry name" value="INTEIN"/>
</dbReference>
<accession>A0A2Z4FNA4</accession>
<dbReference type="CDD" id="cd00081">
    <property type="entry name" value="Hint"/>
    <property type="match status" value="1"/>
</dbReference>
<name>A0A2Z4FNA4_9DELT</name>
<dbReference type="Pfam" id="PF04293">
    <property type="entry name" value="SpoVR"/>
    <property type="match status" value="2"/>
</dbReference>
<gene>
    <name evidence="2" type="ORF">DN745_12830</name>
</gene>
<evidence type="ECO:0000313" key="2">
    <source>
        <dbReference type="EMBL" id="AWV90168.1"/>
    </source>
</evidence>
<dbReference type="GO" id="GO:0016539">
    <property type="term" value="P:intein-mediated protein splicing"/>
    <property type="evidence" value="ECO:0007669"/>
    <property type="project" value="InterPro"/>
</dbReference>
<dbReference type="PANTHER" id="PTHR30029">
    <property type="entry name" value="STAGE V SPORULATION PROTEIN R"/>
    <property type="match status" value="1"/>
</dbReference>
<dbReference type="SUPFAM" id="SSF51294">
    <property type="entry name" value="Hedgehog/intein (Hint) domain"/>
    <property type="match status" value="1"/>
</dbReference>
<feature type="domain" description="DOD-type homing endonuclease" evidence="1">
    <location>
        <begin position="458"/>
        <end position="592"/>
    </location>
</feature>
<dbReference type="InterPro" id="IPR027434">
    <property type="entry name" value="Homing_endonucl"/>
</dbReference>
<protein>
    <submittedName>
        <fullName evidence="2">SpoVR family protein</fullName>
    </submittedName>
</protein>
<dbReference type="PROSITE" id="PS50818">
    <property type="entry name" value="INTEIN_C_TER"/>
    <property type="match status" value="1"/>
</dbReference>
<dbReference type="Gene3D" id="2.170.16.10">
    <property type="entry name" value="Hedgehog/Intein (Hint) domain"/>
    <property type="match status" value="2"/>
</dbReference>
<dbReference type="Proteomes" id="UP000249799">
    <property type="component" value="Chromosome"/>
</dbReference>
<dbReference type="OrthoDB" id="9784270at2"/>
<organism evidence="2 3">
    <name type="scientific">Bradymonas sediminis</name>
    <dbReference type="NCBI Taxonomy" id="1548548"/>
    <lineage>
        <taxon>Bacteria</taxon>
        <taxon>Deltaproteobacteria</taxon>
        <taxon>Bradymonadales</taxon>
        <taxon>Bradymonadaceae</taxon>
        <taxon>Bradymonas</taxon>
    </lineage>
</organism>
<dbReference type="InterPro" id="IPR057008">
    <property type="entry name" value="SpoVR-like_C"/>
</dbReference>
<dbReference type="Gene3D" id="3.10.28.10">
    <property type="entry name" value="Homing endonucleases"/>
    <property type="match status" value="1"/>
</dbReference>
<reference evidence="2 3" key="1">
    <citation type="submission" date="2018-06" db="EMBL/GenBank/DDBJ databases">
        <title>Lujinxingia sediminis gen. nov. sp. nov., a new facultative anaerobic member of the class Deltaproteobacteria, and proposal of Lujinxingaceae fam. nov.</title>
        <authorList>
            <person name="Guo L.-Y."/>
            <person name="Li C.-M."/>
            <person name="Wang S."/>
            <person name="Du Z.-J."/>
        </authorList>
    </citation>
    <scope>NUCLEOTIDE SEQUENCE [LARGE SCALE GENOMIC DNA]</scope>
    <source>
        <strain evidence="2 3">FA350</strain>
    </source>
</reference>
<dbReference type="InterPro" id="IPR004042">
    <property type="entry name" value="Intein_endonuc_central"/>
</dbReference>
<dbReference type="InterPro" id="IPR004860">
    <property type="entry name" value="LAGLIDADG_dom"/>
</dbReference>
<dbReference type="InterPro" id="IPR030934">
    <property type="entry name" value="Intein_C"/>
</dbReference>